<evidence type="ECO:0008006" key="3">
    <source>
        <dbReference type="Google" id="ProtNLM"/>
    </source>
</evidence>
<sequence>MDLRQSVCATIKYADFFHFPLSPQEVHYWLITNKLTTFSLVKPFLKKSMSQREKNIRTQAFRFSKQKTTHARKLVKILRFIPGLRLIALTGSVAAGNSRSDDDIDLFFITSPHTLWLVRPVVLMIISIFFRRRHPGEDHSKATDAFCPNLWLDSLSLAVPENKRNLYTAHEVLQTIPLLDRGDTYLAFLYENRWTKRFLANAFSSLASTYQPLRPAEIWHLKSEILCHFFAPVNYLFYLIQLLYMYPKKTSETVRLHAAFLHTTDFASAISQHLKGG</sequence>
<dbReference type="STRING" id="1618387.UW44_C0015G0006"/>
<dbReference type="EMBL" id="LCIH01000015">
    <property type="protein sequence ID" value="KKT51135.1"/>
    <property type="molecule type" value="Genomic_DNA"/>
</dbReference>
<dbReference type="SUPFAM" id="SSF81301">
    <property type="entry name" value="Nucleotidyltransferase"/>
    <property type="match status" value="1"/>
</dbReference>
<protein>
    <recommendedName>
        <fullName evidence="3">Polymerase nucleotidyl transferase domain-containing protein</fullName>
    </recommendedName>
</protein>
<dbReference type="InterPro" id="IPR043519">
    <property type="entry name" value="NT_sf"/>
</dbReference>
<organism evidence="1 2">
    <name type="scientific">Candidatus Collierbacteria bacterium GW2011_GWB2_44_22</name>
    <dbReference type="NCBI Taxonomy" id="1618387"/>
    <lineage>
        <taxon>Bacteria</taxon>
        <taxon>Candidatus Collieribacteriota</taxon>
    </lineage>
</organism>
<dbReference type="AlphaFoldDB" id="A0A0G1HW39"/>
<comment type="caution">
    <text evidence="1">The sequence shown here is derived from an EMBL/GenBank/DDBJ whole genome shotgun (WGS) entry which is preliminary data.</text>
</comment>
<gene>
    <name evidence="1" type="ORF">UW44_C0015G0006</name>
</gene>
<evidence type="ECO:0000313" key="2">
    <source>
        <dbReference type="Proteomes" id="UP000034006"/>
    </source>
</evidence>
<reference evidence="1 2" key="1">
    <citation type="journal article" date="2015" name="Nature">
        <title>rRNA introns, odd ribosomes, and small enigmatic genomes across a large radiation of phyla.</title>
        <authorList>
            <person name="Brown C.T."/>
            <person name="Hug L.A."/>
            <person name="Thomas B.C."/>
            <person name="Sharon I."/>
            <person name="Castelle C.J."/>
            <person name="Singh A."/>
            <person name="Wilkins M.J."/>
            <person name="Williams K.H."/>
            <person name="Banfield J.F."/>
        </authorList>
    </citation>
    <scope>NUCLEOTIDE SEQUENCE [LARGE SCALE GENOMIC DNA]</scope>
</reference>
<accession>A0A0G1HW39</accession>
<proteinExistence type="predicted"/>
<name>A0A0G1HW39_9BACT</name>
<evidence type="ECO:0000313" key="1">
    <source>
        <dbReference type="EMBL" id="KKT51135.1"/>
    </source>
</evidence>
<dbReference type="Proteomes" id="UP000034006">
    <property type="component" value="Unassembled WGS sequence"/>
</dbReference>